<dbReference type="GO" id="GO:0020037">
    <property type="term" value="F:heme binding"/>
    <property type="evidence" value="ECO:0007669"/>
    <property type="project" value="InterPro"/>
</dbReference>
<proteinExistence type="inferred from homology"/>
<keyword evidence="1" id="KW-0813">Transport</keyword>
<dbReference type="OrthoDB" id="9790913at2"/>
<accession>A0A0G3GRR1</accession>
<dbReference type="GO" id="GO:0046872">
    <property type="term" value="F:metal ion binding"/>
    <property type="evidence" value="ECO:0007669"/>
    <property type="project" value="UniProtKB-KW"/>
</dbReference>
<evidence type="ECO:0000256" key="3">
    <source>
        <dbReference type="ARBA" id="ARBA00022723"/>
    </source>
</evidence>
<dbReference type="GO" id="GO:0005344">
    <property type="term" value="F:oxygen carrier activity"/>
    <property type="evidence" value="ECO:0007669"/>
    <property type="project" value="InterPro"/>
</dbReference>
<dbReference type="PANTHER" id="PTHR47366:SF1">
    <property type="entry name" value="TWO-ON-TWO HEMOGLOBIN-3"/>
    <property type="match status" value="1"/>
</dbReference>
<dbReference type="Gene3D" id="1.10.490.10">
    <property type="entry name" value="Globins"/>
    <property type="match status" value="1"/>
</dbReference>
<evidence type="ECO:0000256" key="1">
    <source>
        <dbReference type="ARBA" id="ARBA00022448"/>
    </source>
</evidence>
<dbReference type="AlphaFoldDB" id="A0A0G3GRR1"/>
<keyword evidence="7" id="KW-1185">Reference proteome</keyword>
<evidence type="ECO:0000256" key="4">
    <source>
        <dbReference type="ARBA" id="ARBA00023004"/>
    </source>
</evidence>
<keyword evidence="3" id="KW-0479">Metal-binding</keyword>
<reference evidence="6 7" key="1">
    <citation type="submission" date="2015-05" db="EMBL/GenBank/DDBJ databases">
        <title>Complete genome sequence of Corynebacterium epidermidicanis DSM 45586, isolated from the skin of a dog suffering from pruritus.</title>
        <authorList>
            <person name="Ruckert C."/>
            <person name="Albersmeier A."/>
            <person name="Winkler A."/>
            <person name="Tauch A."/>
        </authorList>
    </citation>
    <scope>NUCLEOTIDE SEQUENCE [LARGE SCALE GENOMIC DNA]</scope>
    <source>
        <strain evidence="6 7">DSM 45586</strain>
    </source>
</reference>
<keyword evidence="2" id="KW-0349">Heme</keyword>
<organism evidence="6 7">
    <name type="scientific">Corynebacterium epidermidicanis</name>
    <dbReference type="NCBI Taxonomy" id="1050174"/>
    <lineage>
        <taxon>Bacteria</taxon>
        <taxon>Bacillati</taxon>
        <taxon>Actinomycetota</taxon>
        <taxon>Actinomycetes</taxon>
        <taxon>Mycobacteriales</taxon>
        <taxon>Corynebacteriaceae</taxon>
        <taxon>Corynebacterium</taxon>
    </lineage>
</organism>
<dbReference type="PANTHER" id="PTHR47366">
    <property type="entry name" value="TWO-ON-TWO HEMOGLOBIN-3"/>
    <property type="match status" value="1"/>
</dbReference>
<dbReference type="GO" id="GO:0019825">
    <property type="term" value="F:oxygen binding"/>
    <property type="evidence" value="ECO:0007669"/>
    <property type="project" value="InterPro"/>
</dbReference>
<gene>
    <name evidence="6" type="primary">glbO</name>
    <name evidence="6" type="ORF">CEPID_09830</name>
</gene>
<dbReference type="Pfam" id="PF01152">
    <property type="entry name" value="Bac_globin"/>
    <property type="match status" value="1"/>
</dbReference>
<dbReference type="PATRIC" id="fig|1050174.4.peg.1986"/>
<keyword evidence="4" id="KW-0408">Iron</keyword>
<evidence type="ECO:0000313" key="7">
    <source>
        <dbReference type="Proteomes" id="UP000035368"/>
    </source>
</evidence>
<dbReference type="Proteomes" id="UP000035368">
    <property type="component" value="Chromosome"/>
</dbReference>
<dbReference type="RefSeq" id="WP_047240775.1">
    <property type="nucleotide sequence ID" value="NZ_CP011541.1"/>
</dbReference>
<name>A0A0G3GRR1_9CORY</name>
<dbReference type="InterPro" id="IPR012292">
    <property type="entry name" value="Globin/Proto"/>
</dbReference>
<dbReference type="KEGG" id="cei:CEPID_09830"/>
<dbReference type="EMBL" id="CP011541">
    <property type="protein sequence ID" value="AKK03809.1"/>
    <property type="molecule type" value="Genomic_DNA"/>
</dbReference>
<dbReference type="InterPro" id="IPR044203">
    <property type="entry name" value="GlbO/GLB3-like"/>
</dbReference>
<dbReference type="InterPro" id="IPR009050">
    <property type="entry name" value="Globin-like_sf"/>
</dbReference>
<dbReference type="CDD" id="cd14771">
    <property type="entry name" value="TrHb2_Mt-trHbO-like_O"/>
    <property type="match status" value="1"/>
</dbReference>
<comment type="similarity">
    <text evidence="5">Belongs to the truncated hemoglobin family. Group II subfamily.</text>
</comment>
<evidence type="ECO:0000256" key="2">
    <source>
        <dbReference type="ARBA" id="ARBA00022617"/>
    </source>
</evidence>
<evidence type="ECO:0000313" key="6">
    <source>
        <dbReference type="EMBL" id="AKK03809.1"/>
    </source>
</evidence>
<evidence type="ECO:0000256" key="5">
    <source>
        <dbReference type="ARBA" id="ARBA00034496"/>
    </source>
</evidence>
<sequence>MTFYDEVGGQPTFDAIVDGFYAQIPDDDILGPMYPPEDMAGARDRLAWFLAQYWGGPQTFSEQRGHPRLRMRHAHFHVNRDAAIRWLELMKNSLDQIPETTLDDTHRAAMWEHMERVAAMLINRPD</sequence>
<dbReference type="SUPFAM" id="SSF46458">
    <property type="entry name" value="Globin-like"/>
    <property type="match status" value="1"/>
</dbReference>
<protein>
    <submittedName>
        <fullName evidence="6">Truncated hemoglobin</fullName>
    </submittedName>
</protein>
<dbReference type="InterPro" id="IPR001486">
    <property type="entry name" value="Hemoglobin_trunc"/>
</dbReference>
<dbReference type="STRING" id="1050174.CEPID_09830"/>